<accession>A0ABS3Q6W8</accession>
<feature type="signal peptide" evidence="8">
    <location>
        <begin position="1"/>
        <end position="19"/>
    </location>
</feature>
<keyword evidence="2 7" id="KW-0645">Protease</keyword>
<proteinExistence type="inferred from homology"/>
<evidence type="ECO:0000256" key="1">
    <source>
        <dbReference type="ARBA" id="ARBA00005325"/>
    </source>
</evidence>
<dbReference type="SUPFAM" id="SSF52743">
    <property type="entry name" value="Subtilisin-like"/>
    <property type="match status" value="1"/>
</dbReference>
<dbReference type="InterPro" id="IPR034182">
    <property type="entry name" value="Kexin/furin"/>
</dbReference>
<dbReference type="PROSITE" id="PS51829">
    <property type="entry name" value="P_HOMO_B"/>
    <property type="match status" value="1"/>
</dbReference>
<dbReference type="PROSITE" id="PS00136">
    <property type="entry name" value="SUBTILASE_ASP"/>
    <property type="match status" value="1"/>
</dbReference>
<feature type="chain" id="PRO_5046188654" evidence="8">
    <location>
        <begin position="20"/>
        <end position="587"/>
    </location>
</feature>
<dbReference type="EMBL" id="JAGETV010000023">
    <property type="protein sequence ID" value="MBO1928011.1"/>
    <property type="molecule type" value="Genomic_DNA"/>
</dbReference>
<organism evidence="10 11">
    <name type="scientific">Thiomicrorhabdus marina</name>
    <dbReference type="NCBI Taxonomy" id="2818442"/>
    <lineage>
        <taxon>Bacteria</taxon>
        <taxon>Pseudomonadati</taxon>
        <taxon>Pseudomonadota</taxon>
        <taxon>Gammaproteobacteria</taxon>
        <taxon>Thiotrichales</taxon>
        <taxon>Piscirickettsiaceae</taxon>
        <taxon>Thiomicrorhabdus</taxon>
    </lineage>
</organism>
<keyword evidence="6" id="KW-0106">Calcium</keyword>
<dbReference type="InterPro" id="IPR022398">
    <property type="entry name" value="Peptidase_S8_His-AS"/>
</dbReference>
<dbReference type="PANTHER" id="PTHR42884">
    <property type="entry name" value="PROPROTEIN CONVERTASE SUBTILISIN/KEXIN-RELATED"/>
    <property type="match status" value="1"/>
</dbReference>
<dbReference type="RefSeq" id="WP_208150624.1">
    <property type="nucleotide sequence ID" value="NZ_JAGETV010000023.1"/>
</dbReference>
<dbReference type="InterPro" id="IPR036852">
    <property type="entry name" value="Peptidase_S8/S53_dom_sf"/>
</dbReference>
<dbReference type="PROSITE" id="PS51892">
    <property type="entry name" value="SUBTILASE"/>
    <property type="match status" value="1"/>
</dbReference>
<keyword evidence="3 8" id="KW-0732">Signal</keyword>
<feature type="domain" description="P/Homo B" evidence="9">
    <location>
        <begin position="447"/>
        <end position="587"/>
    </location>
</feature>
<feature type="active site" description="Charge relay system" evidence="7">
    <location>
        <position position="125"/>
    </location>
</feature>
<dbReference type="Gene3D" id="2.60.120.260">
    <property type="entry name" value="Galactose-binding domain-like"/>
    <property type="match status" value="1"/>
</dbReference>
<sequence length="587" mass="62519">MNKLLITSMVLSFSLALTACGGGGGSEATPAPVPTILPDVEISSFDDPLIGYQWYLQSIKAVSNGDYVRDGNGNLITGDTVRVAVIDTGLELGHEDITENATVGASYNFFDDSNQPTPDTSLGDHGTGVSGIVAARGGNTLGGVGIAPSAELRAFKLLNSEGGTSISISDQLAAIGYDPSNNYPDLVASDVDVFNLSYGFAVTYDPSLDSNLFNYYSQFIDGLQIGTENLRDGKGALYIKAAGNEFADIDGNTGTYECVEASDNGVTCFNVNFERDQTTPYLIPVAAYDDSEKKASFSNTGSALWISAPGVGIVTIDQSGCDQGYSRETQNGIRTDTLIADEDANCNYFSYFGGTSAATPIVSGVISLILEANPQLTWRDIKHILATTARQIDVGLTAKYLANSAIKIEQGWIENNAGYRFSNYYGFGAVDAQAAVNMATDNYNSLSAMQTIEQTGNVTDSGNIPDNNAAGITETMTVNRGVNLVLESVSLKVSMSEQLGADGFDFSDYVITLVSPNGTESLVMTPFTGFAKNTDVTDYPMITHAFYGETLNGDWKLKIQDVDSQTDLAGEGELVDWSLTFYGHEEQ</sequence>
<gene>
    <name evidence="10" type="ORF">J3998_10535</name>
</gene>
<evidence type="ECO:0000256" key="3">
    <source>
        <dbReference type="ARBA" id="ARBA00022729"/>
    </source>
</evidence>
<evidence type="ECO:0000256" key="8">
    <source>
        <dbReference type="SAM" id="SignalP"/>
    </source>
</evidence>
<comment type="caution">
    <text evidence="10">The sequence shown here is derived from an EMBL/GenBank/DDBJ whole genome shotgun (WGS) entry which is preliminary data.</text>
</comment>
<dbReference type="PROSITE" id="PS00138">
    <property type="entry name" value="SUBTILASE_SER"/>
    <property type="match status" value="1"/>
</dbReference>
<keyword evidence="5 7" id="KW-0720">Serine protease</keyword>
<evidence type="ECO:0000313" key="11">
    <source>
        <dbReference type="Proteomes" id="UP000664835"/>
    </source>
</evidence>
<dbReference type="InterPro" id="IPR002884">
    <property type="entry name" value="P_dom"/>
</dbReference>
<evidence type="ECO:0000256" key="4">
    <source>
        <dbReference type="ARBA" id="ARBA00022801"/>
    </source>
</evidence>
<dbReference type="InterPro" id="IPR023827">
    <property type="entry name" value="Peptidase_S8_Asp-AS"/>
</dbReference>
<keyword evidence="11" id="KW-1185">Reference proteome</keyword>
<dbReference type="InterPro" id="IPR008979">
    <property type="entry name" value="Galactose-bd-like_sf"/>
</dbReference>
<evidence type="ECO:0000256" key="5">
    <source>
        <dbReference type="ARBA" id="ARBA00022825"/>
    </source>
</evidence>
<comment type="similarity">
    <text evidence="1">Belongs to the peptidase S8 family. Furin subfamily.</text>
</comment>
<dbReference type="PROSITE" id="PS00137">
    <property type="entry name" value="SUBTILASE_HIS"/>
    <property type="match status" value="1"/>
</dbReference>
<dbReference type="InterPro" id="IPR000209">
    <property type="entry name" value="Peptidase_S8/S53_dom"/>
</dbReference>
<feature type="active site" description="Charge relay system" evidence="7">
    <location>
        <position position="87"/>
    </location>
</feature>
<dbReference type="PROSITE" id="PS51257">
    <property type="entry name" value="PROKAR_LIPOPROTEIN"/>
    <property type="match status" value="1"/>
</dbReference>
<dbReference type="SUPFAM" id="SSF49785">
    <property type="entry name" value="Galactose-binding domain-like"/>
    <property type="match status" value="1"/>
</dbReference>
<dbReference type="Gene3D" id="3.40.50.200">
    <property type="entry name" value="Peptidase S8/S53 domain"/>
    <property type="match status" value="1"/>
</dbReference>
<evidence type="ECO:0000256" key="7">
    <source>
        <dbReference type="PROSITE-ProRule" id="PRU01240"/>
    </source>
</evidence>
<feature type="active site" description="Charge relay system" evidence="7">
    <location>
        <position position="356"/>
    </location>
</feature>
<evidence type="ECO:0000313" key="10">
    <source>
        <dbReference type="EMBL" id="MBO1928011.1"/>
    </source>
</evidence>
<dbReference type="PANTHER" id="PTHR42884:SF14">
    <property type="entry name" value="NEUROENDOCRINE CONVERTASE 1"/>
    <property type="match status" value="1"/>
</dbReference>
<dbReference type="InterPro" id="IPR015500">
    <property type="entry name" value="Peptidase_S8_subtilisin-rel"/>
</dbReference>
<dbReference type="PRINTS" id="PR00723">
    <property type="entry name" value="SUBTILISIN"/>
</dbReference>
<evidence type="ECO:0000259" key="9">
    <source>
        <dbReference type="PROSITE" id="PS51829"/>
    </source>
</evidence>
<protein>
    <submittedName>
        <fullName evidence="10">S8 family serine peptidase</fullName>
    </submittedName>
</protein>
<dbReference type="Pfam" id="PF00082">
    <property type="entry name" value="Peptidase_S8"/>
    <property type="match status" value="1"/>
</dbReference>
<dbReference type="InterPro" id="IPR023828">
    <property type="entry name" value="Peptidase_S8_Ser-AS"/>
</dbReference>
<keyword evidence="4 7" id="KW-0378">Hydrolase</keyword>
<dbReference type="Proteomes" id="UP000664835">
    <property type="component" value="Unassembled WGS sequence"/>
</dbReference>
<dbReference type="CDD" id="cd04059">
    <property type="entry name" value="Peptidases_S8_Protein_convertases_Kexins_Furin-like"/>
    <property type="match status" value="1"/>
</dbReference>
<name>A0ABS3Q6W8_9GAMM</name>
<dbReference type="Pfam" id="PF01483">
    <property type="entry name" value="P_proprotein"/>
    <property type="match status" value="1"/>
</dbReference>
<evidence type="ECO:0000256" key="2">
    <source>
        <dbReference type="ARBA" id="ARBA00022670"/>
    </source>
</evidence>
<reference evidence="10 11" key="1">
    <citation type="submission" date="2021-03" db="EMBL/GenBank/DDBJ databases">
        <title>Thiomicrorhabdus sp.nov.,novel sulfur-oxidizing bacteria isolated from coastal sediment.</title>
        <authorList>
            <person name="Liu X."/>
        </authorList>
    </citation>
    <scope>NUCLEOTIDE SEQUENCE [LARGE SCALE GENOMIC DNA]</scope>
    <source>
        <strain evidence="10 11">6S2-11</strain>
    </source>
</reference>
<evidence type="ECO:0000256" key="6">
    <source>
        <dbReference type="ARBA" id="ARBA00022837"/>
    </source>
</evidence>